<protein>
    <submittedName>
        <fullName evidence="2">Uncharacterized protein</fullName>
    </submittedName>
</protein>
<dbReference type="AlphaFoldDB" id="A0AAE0TG52"/>
<name>A0AAE0TG52_9BIVA</name>
<dbReference type="EMBL" id="JAEAOA010000707">
    <property type="protein sequence ID" value="KAK3609729.1"/>
    <property type="molecule type" value="Genomic_DNA"/>
</dbReference>
<reference evidence="2" key="1">
    <citation type="journal article" date="2021" name="Genome Biol. Evol.">
        <title>A High-Quality Reference Genome for a Parasitic Bivalve with Doubly Uniparental Inheritance (Bivalvia: Unionida).</title>
        <authorList>
            <person name="Smith C.H."/>
        </authorList>
    </citation>
    <scope>NUCLEOTIDE SEQUENCE</scope>
    <source>
        <strain evidence="2">CHS0354</strain>
    </source>
</reference>
<keyword evidence="3" id="KW-1185">Reference proteome</keyword>
<dbReference type="Proteomes" id="UP001195483">
    <property type="component" value="Unassembled WGS sequence"/>
</dbReference>
<feature type="chain" id="PRO_5041933175" evidence="1">
    <location>
        <begin position="19"/>
        <end position="282"/>
    </location>
</feature>
<reference evidence="2" key="3">
    <citation type="submission" date="2023-05" db="EMBL/GenBank/DDBJ databases">
        <authorList>
            <person name="Smith C.H."/>
        </authorList>
    </citation>
    <scope>NUCLEOTIDE SEQUENCE</scope>
    <source>
        <strain evidence="2">CHS0354</strain>
        <tissue evidence="2">Mantle</tissue>
    </source>
</reference>
<proteinExistence type="predicted"/>
<comment type="caution">
    <text evidence="2">The sequence shown here is derived from an EMBL/GenBank/DDBJ whole genome shotgun (WGS) entry which is preliminary data.</text>
</comment>
<evidence type="ECO:0000313" key="2">
    <source>
        <dbReference type="EMBL" id="KAK3609729.1"/>
    </source>
</evidence>
<sequence>MNSIVFMIIAILPLRAKAFVLKETKWENLRVTWGIDPFNPNNFACMPKTEQEAMSDGWVKKSYCSAERHFVGMRYWKNQDPSVMLLYDIKGYIAGIQTGITKDVKTWSGEDYPFQQQSNAPFVDDGDLYIITAYFTDPGTISIVGRTESDFITHGIGNHLYIQNGILPTDVITAPTNESEVSSTGWTKGKCFRYMGVYYWYNLRVDMPCSDLFPAFLLYNEGKLSAFGWALQTNVAGTQRLEHLPTSTFSLLMKTVPSCLDYPGTVTSLHIYMNTRHSFNKC</sequence>
<feature type="signal peptide" evidence="1">
    <location>
        <begin position="1"/>
        <end position="18"/>
    </location>
</feature>
<evidence type="ECO:0000313" key="3">
    <source>
        <dbReference type="Proteomes" id="UP001195483"/>
    </source>
</evidence>
<evidence type="ECO:0000256" key="1">
    <source>
        <dbReference type="SAM" id="SignalP"/>
    </source>
</evidence>
<gene>
    <name evidence="2" type="ORF">CHS0354_011421</name>
</gene>
<accession>A0AAE0TG52</accession>
<keyword evidence="1" id="KW-0732">Signal</keyword>
<reference evidence="2" key="2">
    <citation type="journal article" date="2021" name="Genome Biol. Evol.">
        <title>Developing a high-quality reference genome for a parasitic bivalve with doubly uniparental inheritance (Bivalvia: Unionida).</title>
        <authorList>
            <person name="Smith C.H."/>
        </authorList>
    </citation>
    <scope>NUCLEOTIDE SEQUENCE</scope>
    <source>
        <strain evidence="2">CHS0354</strain>
        <tissue evidence="2">Mantle</tissue>
    </source>
</reference>
<organism evidence="2 3">
    <name type="scientific">Potamilus streckersoni</name>
    <dbReference type="NCBI Taxonomy" id="2493646"/>
    <lineage>
        <taxon>Eukaryota</taxon>
        <taxon>Metazoa</taxon>
        <taxon>Spiralia</taxon>
        <taxon>Lophotrochozoa</taxon>
        <taxon>Mollusca</taxon>
        <taxon>Bivalvia</taxon>
        <taxon>Autobranchia</taxon>
        <taxon>Heteroconchia</taxon>
        <taxon>Palaeoheterodonta</taxon>
        <taxon>Unionida</taxon>
        <taxon>Unionoidea</taxon>
        <taxon>Unionidae</taxon>
        <taxon>Ambleminae</taxon>
        <taxon>Lampsilini</taxon>
        <taxon>Potamilus</taxon>
    </lineage>
</organism>